<feature type="non-terminal residue" evidence="2">
    <location>
        <position position="1"/>
    </location>
</feature>
<protein>
    <submittedName>
        <fullName evidence="2">Uncharacterized protein</fullName>
    </submittedName>
</protein>
<dbReference type="AlphaFoldDB" id="A0A9Q3QDA8"/>
<feature type="region of interest" description="Disordered" evidence="1">
    <location>
        <begin position="1"/>
        <end position="27"/>
    </location>
</feature>
<proteinExistence type="predicted"/>
<keyword evidence="3" id="KW-1185">Reference proteome</keyword>
<name>A0A9Q3QDA8_9BASI</name>
<sequence length="217" mass="24123">SAPILRMLTSPHRPPDETPTLPPHLRPHHSLRFHTPALTIFMLTWCTPNMLPTSLILTLAKVPSQYAPDTAYHPYACGVHSQHAPDTTYPYACVVPSQHAPNTAYPYACVVPSRHPPDTAYHPYARGVHSQHAPDTTYPYTCVVPSRNAPGTAYHTYARRMHSRHFLPSLSSQSALLTCSQHHLSLRLCSALLTPLILTLVWCPPNILPTPLILMLV</sequence>
<dbReference type="EMBL" id="AVOT02158991">
    <property type="protein sequence ID" value="MBW0594199.1"/>
    <property type="molecule type" value="Genomic_DNA"/>
</dbReference>
<comment type="caution">
    <text evidence="2">The sequence shown here is derived from an EMBL/GenBank/DDBJ whole genome shotgun (WGS) entry which is preliminary data.</text>
</comment>
<organism evidence="2 3">
    <name type="scientific">Austropuccinia psidii MF-1</name>
    <dbReference type="NCBI Taxonomy" id="1389203"/>
    <lineage>
        <taxon>Eukaryota</taxon>
        <taxon>Fungi</taxon>
        <taxon>Dikarya</taxon>
        <taxon>Basidiomycota</taxon>
        <taxon>Pucciniomycotina</taxon>
        <taxon>Pucciniomycetes</taxon>
        <taxon>Pucciniales</taxon>
        <taxon>Sphaerophragmiaceae</taxon>
        <taxon>Austropuccinia</taxon>
    </lineage>
</organism>
<gene>
    <name evidence="2" type="ORF">O181_133914</name>
</gene>
<accession>A0A9Q3QDA8</accession>
<reference evidence="2" key="1">
    <citation type="submission" date="2021-03" db="EMBL/GenBank/DDBJ databases">
        <title>Draft genome sequence of rust myrtle Austropuccinia psidii MF-1, a brazilian biotype.</title>
        <authorList>
            <person name="Quecine M.C."/>
            <person name="Pachon D.M.R."/>
            <person name="Bonatelli M.L."/>
            <person name="Correr F.H."/>
            <person name="Franceschini L.M."/>
            <person name="Leite T.F."/>
            <person name="Margarido G.R.A."/>
            <person name="Almeida C.A."/>
            <person name="Ferrarezi J.A."/>
            <person name="Labate C.A."/>
        </authorList>
    </citation>
    <scope>NUCLEOTIDE SEQUENCE</scope>
    <source>
        <strain evidence="2">MF-1</strain>
    </source>
</reference>
<evidence type="ECO:0000313" key="2">
    <source>
        <dbReference type="EMBL" id="MBW0594199.1"/>
    </source>
</evidence>
<evidence type="ECO:0000313" key="3">
    <source>
        <dbReference type="Proteomes" id="UP000765509"/>
    </source>
</evidence>
<evidence type="ECO:0000256" key="1">
    <source>
        <dbReference type="SAM" id="MobiDB-lite"/>
    </source>
</evidence>
<dbReference type="Proteomes" id="UP000765509">
    <property type="component" value="Unassembled WGS sequence"/>
</dbReference>